<evidence type="ECO:0000256" key="8">
    <source>
        <dbReference type="ARBA" id="ARBA00023268"/>
    </source>
</evidence>
<keyword evidence="15" id="KW-1185">Reference proteome</keyword>
<keyword evidence="7 11" id="KW-0067">ATP-binding</keyword>
<keyword evidence="6 11" id="KW-0418">Kinase</keyword>
<dbReference type="InterPro" id="IPR023030">
    <property type="entry name" value="Bifunc_HldE"/>
</dbReference>
<comment type="similarity">
    <text evidence="11">In the N-terminal section; belongs to the carbohydrate kinase PfkB family.</text>
</comment>
<feature type="active site" evidence="11">
    <location>
        <position position="279"/>
    </location>
</feature>
<comment type="catalytic activity">
    <reaction evidence="10 11">
        <text>D-glycero-beta-D-manno-heptose 1-phosphate + ATP + H(+) = ADP-D-glycero-beta-D-manno-heptose + diphosphate</text>
        <dbReference type="Rhea" id="RHEA:27465"/>
        <dbReference type="ChEBI" id="CHEBI:15378"/>
        <dbReference type="ChEBI" id="CHEBI:30616"/>
        <dbReference type="ChEBI" id="CHEBI:33019"/>
        <dbReference type="ChEBI" id="CHEBI:59967"/>
        <dbReference type="ChEBI" id="CHEBI:61593"/>
        <dbReference type="EC" id="2.7.7.70"/>
    </reaction>
</comment>
<dbReference type="Proteomes" id="UP001165679">
    <property type="component" value="Unassembled WGS sequence"/>
</dbReference>
<evidence type="ECO:0000313" key="15">
    <source>
        <dbReference type="Proteomes" id="UP001165679"/>
    </source>
</evidence>
<feature type="domain" description="Carbohydrate kinase PfkB" evidence="12">
    <location>
        <begin position="22"/>
        <end position="319"/>
    </location>
</feature>
<dbReference type="InterPro" id="IPR011914">
    <property type="entry name" value="RfaE_dom_II"/>
</dbReference>
<reference evidence="14" key="2">
    <citation type="submission" date="2022-10" db="EMBL/GenBank/DDBJ databases">
        <authorList>
            <person name="Trinh H.N."/>
        </authorList>
    </citation>
    <scope>NUCLEOTIDE SEQUENCE</scope>
    <source>
        <strain evidence="14">RN2-1</strain>
    </source>
</reference>
<dbReference type="InterPro" id="IPR011611">
    <property type="entry name" value="PfkB_dom"/>
</dbReference>
<dbReference type="GO" id="GO:0016773">
    <property type="term" value="F:phosphotransferase activity, alcohol group as acceptor"/>
    <property type="evidence" value="ECO:0007669"/>
    <property type="project" value="InterPro"/>
</dbReference>
<feature type="region of interest" description="Cytidylyltransferase" evidence="11">
    <location>
        <begin position="361"/>
        <end position="492"/>
    </location>
</feature>
<dbReference type="CDD" id="cd01172">
    <property type="entry name" value="RfaE_like"/>
    <property type="match status" value="1"/>
</dbReference>
<accession>A0AA42CJM4</accession>
<evidence type="ECO:0000256" key="5">
    <source>
        <dbReference type="ARBA" id="ARBA00022741"/>
    </source>
</evidence>
<comment type="subunit">
    <text evidence="11">Homodimer.</text>
</comment>
<dbReference type="NCBIfam" id="TIGR02198">
    <property type="entry name" value="rfaE_dom_I"/>
    <property type="match status" value="1"/>
</dbReference>
<dbReference type="GO" id="GO:0033786">
    <property type="term" value="F:heptose-1-phosphate adenylyltransferase activity"/>
    <property type="evidence" value="ECO:0007669"/>
    <property type="project" value="UniProtKB-UniRule"/>
</dbReference>
<evidence type="ECO:0000259" key="13">
    <source>
        <dbReference type="Pfam" id="PF01467"/>
    </source>
</evidence>
<dbReference type="PANTHER" id="PTHR46969">
    <property type="entry name" value="BIFUNCTIONAL PROTEIN HLDE"/>
    <property type="match status" value="1"/>
</dbReference>
<evidence type="ECO:0000256" key="7">
    <source>
        <dbReference type="ARBA" id="ARBA00022840"/>
    </source>
</evidence>
<name>A0AA42CJM4_9PROT</name>
<dbReference type="InterPro" id="IPR014729">
    <property type="entry name" value="Rossmann-like_a/b/a_fold"/>
</dbReference>
<dbReference type="Pfam" id="PF01467">
    <property type="entry name" value="CTP_transf_like"/>
    <property type="match status" value="1"/>
</dbReference>
<feature type="domain" description="Cytidyltransferase-like" evidence="13">
    <location>
        <begin position="361"/>
        <end position="455"/>
    </location>
</feature>
<comment type="pathway">
    <text evidence="11">Nucleotide-sugar biosynthesis; ADP-L-glycero-beta-D-manno-heptose biosynthesis; ADP-L-glycero-beta-D-manno-heptose from D-glycero-beta-D-manno-heptose 7-phosphate: step 3/4.</text>
</comment>
<evidence type="ECO:0000256" key="2">
    <source>
        <dbReference type="ARBA" id="ARBA00003753"/>
    </source>
</evidence>
<dbReference type="SUPFAM" id="SSF52374">
    <property type="entry name" value="Nucleotidylyl transferase"/>
    <property type="match status" value="1"/>
</dbReference>
<dbReference type="Gene3D" id="3.40.1190.20">
    <property type="match status" value="1"/>
</dbReference>
<keyword evidence="3 11" id="KW-0808">Transferase</keyword>
<evidence type="ECO:0000256" key="4">
    <source>
        <dbReference type="ARBA" id="ARBA00022695"/>
    </source>
</evidence>
<organism evidence="14 15">
    <name type="scientific">Limobrevibacterium gyesilva</name>
    <dbReference type="NCBI Taxonomy" id="2991712"/>
    <lineage>
        <taxon>Bacteria</taxon>
        <taxon>Pseudomonadati</taxon>
        <taxon>Pseudomonadota</taxon>
        <taxon>Alphaproteobacteria</taxon>
        <taxon>Acetobacterales</taxon>
        <taxon>Acetobacteraceae</taxon>
        <taxon>Limobrevibacterium</taxon>
    </lineage>
</organism>
<dbReference type="GO" id="GO:0005524">
    <property type="term" value="F:ATP binding"/>
    <property type="evidence" value="ECO:0007669"/>
    <property type="project" value="UniProtKB-UniRule"/>
</dbReference>
<dbReference type="Gene3D" id="3.40.50.620">
    <property type="entry name" value="HUPs"/>
    <property type="match status" value="1"/>
</dbReference>
<comment type="catalytic activity">
    <reaction evidence="11">
        <text>D-glycero-beta-D-manno-heptose 7-phosphate + ATP = D-glycero-beta-D-manno-heptose 1,7-bisphosphate + ADP + H(+)</text>
        <dbReference type="Rhea" id="RHEA:27473"/>
        <dbReference type="ChEBI" id="CHEBI:15378"/>
        <dbReference type="ChEBI" id="CHEBI:30616"/>
        <dbReference type="ChEBI" id="CHEBI:60204"/>
        <dbReference type="ChEBI" id="CHEBI:60208"/>
        <dbReference type="ChEBI" id="CHEBI:456216"/>
        <dbReference type="EC" id="2.7.1.167"/>
    </reaction>
</comment>
<dbReference type="NCBIfam" id="TIGR00125">
    <property type="entry name" value="cyt_tran_rel"/>
    <property type="match status" value="1"/>
</dbReference>
<evidence type="ECO:0000256" key="11">
    <source>
        <dbReference type="HAMAP-Rule" id="MF_01603"/>
    </source>
</evidence>
<protein>
    <recommendedName>
        <fullName evidence="11">Bifunctional protein HldE</fullName>
    </recommendedName>
    <domain>
        <recommendedName>
            <fullName evidence="11">D-beta-D-heptose 7-phosphate kinase</fullName>
            <ecNumber evidence="11">2.7.1.167</ecNumber>
        </recommendedName>
        <alternativeName>
            <fullName evidence="11">D-beta-D-heptose 7-phosphotransferase</fullName>
        </alternativeName>
        <alternativeName>
            <fullName evidence="11">D-glycero-beta-D-manno-heptose-7-phosphate kinase</fullName>
        </alternativeName>
    </domain>
    <domain>
        <recommendedName>
            <fullName evidence="11">D-beta-D-heptose 1-phosphate adenylyltransferase</fullName>
            <ecNumber evidence="11">2.7.7.70</ecNumber>
        </recommendedName>
        <alternativeName>
            <fullName evidence="11">D-glycero-beta-D-manno-heptose 1-phosphate adenylyltransferase</fullName>
        </alternativeName>
    </domain>
</protein>
<sequence>MTATGAEHALAHHLPLFPGRTVLVMGDVMLDRYVLGEVRRISPEAPIPVLRAQGARRVLGGAGNVAQNAAALGARAVLVGVIGDDAAGAEIGAVLGETPAVTDRLVRAPGRPTTVKTRFMSGAHQLLRLDEEVTTPIEPALEADILAAYAAALPGCDIVVLSDYAKGALTDAVLARAIALAHAAGRMVVIDPKRRHFGAYAAGCVLTPNAAEAARATGLSAGDDAGAAAAGMAALEQARADAVLVKRSEKGLTLVRRGVPPLHIPTRAQEVADVSGAGDTLVTAFAIALATGAPMHEAAGLGNAAAGIVVGKPGTASVTHTELYEALHRGELLAIDEKVADLDTALARIAAWRQAGLRIGFTNGCFDLIHPGHVRLLARARAACDRLVVGLNSDDSVRRLKGPERPVQNETARATVMASMASADLVVLFEEDTPGRLIEAIKPDLLFKGADYRLDQVVGADIVQAHGGRVELIPLEEGFSTTNTIRRINAGS</sequence>
<dbReference type="PANTHER" id="PTHR46969:SF1">
    <property type="entry name" value="BIFUNCTIONAL PROTEIN HLDE"/>
    <property type="match status" value="1"/>
</dbReference>
<dbReference type="EC" id="2.7.1.167" evidence="11"/>
<keyword evidence="9 11" id="KW-0119">Carbohydrate metabolism</keyword>
<comment type="caution">
    <text evidence="14">The sequence shown here is derived from an EMBL/GenBank/DDBJ whole genome shotgun (WGS) entry which is preliminary data.</text>
</comment>
<dbReference type="EC" id="2.7.7.70" evidence="11"/>
<dbReference type="NCBIfam" id="TIGR02199">
    <property type="entry name" value="rfaE_dom_II"/>
    <property type="match status" value="1"/>
</dbReference>
<comment type="function">
    <text evidence="1 11">Catalyzes the phosphorylation of D-glycero-D-manno-heptose 7-phosphate at the C-1 position to selectively form D-glycero-beta-D-manno-heptose-1,7-bisphosphate.</text>
</comment>
<dbReference type="RefSeq" id="WP_264715936.1">
    <property type="nucleotide sequence ID" value="NZ_JAPDNT010000028.1"/>
</dbReference>
<dbReference type="InterPro" id="IPR011913">
    <property type="entry name" value="RfaE_dom_I"/>
</dbReference>
<dbReference type="InterPro" id="IPR004821">
    <property type="entry name" value="Cyt_trans-like"/>
</dbReference>
<feature type="binding site" evidence="11">
    <location>
        <begin position="209"/>
        <end position="212"/>
    </location>
    <ligand>
        <name>ATP</name>
        <dbReference type="ChEBI" id="CHEBI:30616"/>
    </ligand>
</feature>
<dbReference type="GO" id="GO:0033785">
    <property type="term" value="F:heptose 7-phosphate kinase activity"/>
    <property type="evidence" value="ECO:0007669"/>
    <property type="project" value="UniProtKB-UniRule"/>
</dbReference>
<comment type="similarity">
    <text evidence="11">In the C-terminal section; belongs to the cytidylyltransferase family.</text>
</comment>
<evidence type="ECO:0000256" key="1">
    <source>
        <dbReference type="ARBA" id="ARBA00002319"/>
    </source>
</evidence>
<dbReference type="Pfam" id="PF00294">
    <property type="entry name" value="PfkB"/>
    <property type="match status" value="1"/>
</dbReference>
<dbReference type="SUPFAM" id="SSF53613">
    <property type="entry name" value="Ribokinase-like"/>
    <property type="match status" value="1"/>
</dbReference>
<comment type="pathway">
    <text evidence="11">Nucleotide-sugar biosynthesis; ADP-L-glycero-beta-D-manno-heptose biosynthesis; ADP-L-glycero-beta-D-manno-heptose from D-glycero-beta-D-manno-heptose 7-phosphate: step 1/4.</text>
</comment>
<evidence type="ECO:0000259" key="12">
    <source>
        <dbReference type="Pfam" id="PF00294"/>
    </source>
</evidence>
<dbReference type="AlphaFoldDB" id="A0AA42CJM4"/>
<gene>
    <name evidence="14" type="primary">rfaE1</name>
    <name evidence="11" type="synonym">hldE</name>
    <name evidence="14" type="ORF">OL599_20980</name>
</gene>
<evidence type="ECO:0000256" key="10">
    <source>
        <dbReference type="ARBA" id="ARBA00047428"/>
    </source>
</evidence>
<dbReference type="GO" id="GO:0005829">
    <property type="term" value="C:cytosol"/>
    <property type="evidence" value="ECO:0007669"/>
    <property type="project" value="TreeGrafter"/>
</dbReference>
<keyword evidence="4 11" id="KW-0548">Nucleotidyltransferase</keyword>
<comment type="function">
    <text evidence="2 11">Catalyzes the ADP transfer from ATP to D-glycero-beta-D-manno-heptose 1-phosphate, yielding ADP-D-glycero-beta-D-manno-heptose.</text>
</comment>
<reference evidence="14" key="1">
    <citation type="submission" date="2022-09" db="EMBL/GenBank/DDBJ databases">
        <title>Rhodovastum sp. nov. RN2-1 isolated from soil in Seongnam, South Korea.</title>
        <authorList>
            <person name="Le N.T."/>
        </authorList>
    </citation>
    <scope>NUCLEOTIDE SEQUENCE</scope>
    <source>
        <strain evidence="14">RN2-1</strain>
    </source>
</reference>
<evidence type="ECO:0000256" key="9">
    <source>
        <dbReference type="ARBA" id="ARBA00023277"/>
    </source>
</evidence>
<keyword evidence="8 11" id="KW-0511">Multifunctional enzyme</keyword>
<keyword evidence="5 11" id="KW-0547">Nucleotide-binding</keyword>
<evidence type="ECO:0000313" key="14">
    <source>
        <dbReference type="EMBL" id="MCW3477047.1"/>
    </source>
</evidence>
<evidence type="ECO:0000256" key="6">
    <source>
        <dbReference type="ARBA" id="ARBA00022777"/>
    </source>
</evidence>
<feature type="region of interest" description="Ribokinase" evidence="11">
    <location>
        <begin position="1"/>
        <end position="333"/>
    </location>
</feature>
<proteinExistence type="inferred from homology"/>
<dbReference type="InterPro" id="IPR029056">
    <property type="entry name" value="Ribokinase-like"/>
</dbReference>
<dbReference type="HAMAP" id="MF_01603">
    <property type="entry name" value="HldE"/>
    <property type="match status" value="1"/>
</dbReference>
<dbReference type="EMBL" id="JAPDNT010000028">
    <property type="protein sequence ID" value="MCW3477047.1"/>
    <property type="molecule type" value="Genomic_DNA"/>
</dbReference>
<evidence type="ECO:0000256" key="3">
    <source>
        <dbReference type="ARBA" id="ARBA00022679"/>
    </source>
</evidence>